<gene>
    <name evidence="2" type="ORF">NCTC13645_00655</name>
</gene>
<feature type="coiled-coil region" evidence="1">
    <location>
        <begin position="5"/>
        <end position="62"/>
    </location>
</feature>
<keyword evidence="1" id="KW-0175">Coiled coil</keyword>
<evidence type="ECO:0000256" key="1">
    <source>
        <dbReference type="SAM" id="Coils"/>
    </source>
</evidence>
<accession>A0A380NYL7</accession>
<dbReference type="AlphaFoldDB" id="A0A380NYL7"/>
<dbReference type="Proteomes" id="UP000254621">
    <property type="component" value="Unassembled WGS sequence"/>
</dbReference>
<dbReference type="EMBL" id="UHIV01000001">
    <property type="protein sequence ID" value="SUP52755.1"/>
    <property type="molecule type" value="Genomic_DNA"/>
</dbReference>
<evidence type="ECO:0000313" key="2">
    <source>
        <dbReference type="EMBL" id="SUP52755.1"/>
    </source>
</evidence>
<reference evidence="2 3" key="1">
    <citation type="submission" date="2018-06" db="EMBL/GenBank/DDBJ databases">
        <authorList>
            <consortium name="Pathogen Informatics"/>
            <person name="Doyle S."/>
        </authorList>
    </citation>
    <scope>NUCLEOTIDE SEQUENCE [LARGE SCALE GENOMIC DNA]</scope>
    <source>
        <strain evidence="2 3">NCTC13645</strain>
    </source>
</reference>
<evidence type="ECO:0000313" key="3">
    <source>
        <dbReference type="Proteomes" id="UP000254621"/>
    </source>
</evidence>
<proteinExistence type="predicted"/>
<name>A0A380NYL7_WEIVI</name>
<organism evidence="2 3">
    <name type="scientific">Weissella viridescens</name>
    <name type="common">Lactobacillus viridescens</name>
    <dbReference type="NCBI Taxonomy" id="1629"/>
    <lineage>
        <taxon>Bacteria</taxon>
        <taxon>Bacillati</taxon>
        <taxon>Bacillota</taxon>
        <taxon>Bacilli</taxon>
        <taxon>Lactobacillales</taxon>
        <taxon>Lactobacillaceae</taxon>
        <taxon>Weissella</taxon>
    </lineage>
</organism>
<sequence length="126" mass="14452">MIDQNNDLKNRRDNYLKLEDEVEEATAGLELLTEDPEDPDMQAEMDESLAQLAQDLEAYRLEQLLNEPYDKKMQFLKFILVRAELSPLIGVLICNACTRVGRNNTDSRSKCSITMQGMLLESIQQL</sequence>
<protein>
    <submittedName>
        <fullName evidence="2">Peptide chain release factor 2</fullName>
    </submittedName>
</protein>